<keyword evidence="1" id="KW-0472">Membrane</keyword>
<gene>
    <name evidence="2" type="ORF">VNO77_41977</name>
</gene>
<dbReference type="AlphaFoldDB" id="A0AAN9PSB0"/>
<accession>A0AAN9PSB0</accession>
<proteinExistence type="predicted"/>
<evidence type="ECO:0000313" key="3">
    <source>
        <dbReference type="Proteomes" id="UP001367508"/>
    </source>
</evidence>
<comment type="caution">
    <text evidence="2">The sequence shown here is derived from an EMBL/GenBank/DDBJ whole genome shotgun (WGS) entry which is preliminary data.</text>
</comment>
<organism evidence="2 3">
    <name type="scientific">Canavalia gladiata</name>
    <name type="common">Sword bean</name>
    <name type="synonym">Dolichos gladiatus</name>
    <dbReference type="NCBI Taxonomy" id="3824"/>
    <lineage>
        <taxon>Eukaryota</taxon>
        <taxon>Viridiplantae</taxon>
        <taxon>Streptophyta</taxon>
        <taxon>Embryophyta</taxon>
        <taxon>Tracheophyta</taxon>
        <taxon>Spermatophyta</taxon>
        <taxon>Magnoliopsida</taxon>
        <taxon>eudicotyledons</taxon>
        <taxon>Gunneridae</taxon>
        <taxon>Pentapetalae</taxon>
        <taxon>rosids</taxon>
        <taxon>fabids</taxon>
        <taxon>Fabales</taxon>
        <taxon>Fabaceae</taxon>
        <taxon>Papilionoideae</taxon>
        <taxon>50 kb inversion clade</taxon>
        <taxon>NPAAA clade</taxon>
        <taxon>indigoferoid/millettioid clade</taxon>
        <taxon>Phaseoleae</taxon>
        <taxon>Canavalia</taxon>
    </lineage>
</organism>
<keyword evidence="1" id="KW-1133">Transmembrane helix</keyword>
<evidence type="ECO:0000313" key="2">
    <source>
        <dbReference type="EMBL" id="KAK7308374.1"/>
    </source>
</evidence>
<keyword evidence="3" id="KW-1185">Reference proteome</keyword>
<dbReference type="Proteomes" id="UP001367508">
    <property type="component" value="Unassembled WGS sequence"/>
</dbReference>
<dbReference type="EMBL" id="JAYMYQ010000010">
    <property type="protein sequence ID" value="KAK7308374.1"/>
    <property type="molecule type" value="Genomic_DNA"/>
</dbReference>
<protein>
    <submittedName>
        <fullName evidence="2">Uncharacterized protein</fullName>
    </submittedName>
</protein>
<evidence type="ECO:0000256" key="1">
    <source>
        <dbReference type="SAM" id="Phobius"/>
    </source>
</evidence>
<keyword evidence="1" id="KW-0812">Transmembrane</keyword>
<reference evidence="2 3" key="1">
    <citation type="submission" date="2024-01" db="EMBL/GenBank/DDBJ databases">
        <title>The genomes of 5 underutilized Papilionoideae crops provide insights into root nodulation and disease resistanc.</title>
        <authorList>
            <person name="Jiang F."/>
        </authorList>
    </citation>
    <scope>NUCLEOTIDE SEQUENCE [LARGE SCALE GENOMIC DNA]</scope>
    <source>
        <strain evidence="2">LVBAO_FW01</strain>
        <tissue evidence="2">Leaves</tissue>
    </source>
</reference>
<feature type="transmembrane region" description="Helical" evidence="1">
    <location>
        <begin position="16"/>
        <end position="35"/>
    </location>
</feature>
<name>A0AAN9PSB0_CANGL</name>
<sequence>MTEGILANLSVDPAPITLPPILAVSLILVLCMYRMTSEGICMAHKPEGQAFGLLLRHRIVFVHLSVVRGLFSKESAYMDAMPRGQPRSCGFGKGADQLGGNLRGSLMHRSFFLLDSLIKHLLPLNAKSKERHKGKDIYISYLFLHKGSVSVGFLPQLTSRLRELFFFLIQRMQRTSPPKLTSILSSSPPEIYLNS</sequence>